<dbReference type="InterPro" id="IPR009917">
    <property type="entry name" value="SRA1/Sec31"/>
</dbReference>
<evidence type="ECO:0000256" key="13">
    <source>
        <dbReference type="ARBA" id="ARBA00061450"/>
    </source>
</evidence>
<dbReference type="GO" id="GO:1990904">
    <property type="term" value="C:ribonucleoprotein complex"/>
    <property type="evidence" value="ECO:0007669"/>
    <property type="project" value="UniProtKB-KW"/>
</dbReference>
<evidence type="ECO:0000259" key="18">
    <source>
        <dbReference type="Pfam" id="PF07304"/>
    </source>
</evidence>
<evidence type="ECO:0000256" key="7">
    <source>
        <dbReference type="ARBA" id="ARBA00023159"/>
    </source>
</evidence>
<dbReference type="GeneID" id="113160034"/>
<keyword evidence="5" id="KW-0053">Apoptosis</keyword>
<keyword evidence="10" id="KW-0539">Nucleus</keyword>
<evidence type="ECO:0000256" key="4">
    <source>
        <dbReference type="ARBA" id="ARBA00022553"/>
    </source>
</evidence>
<comment type="subcellular location">
    <subcellularLocation>
        <location evidence="2">Cytoplasm</location>
    </subcellularLocation>
    <subcellularLocation>
        <location evidence="1">Nucleus</location>
    </subcellularLocation>
</comment>
<evidence type="ECO:0000256" key="14">
    <source>
        <dbReference type="ARBA" id="ARBA00063541"/>
    </source>
</evidence>
<evidence type="ECO:0000256" key="15">
    <source>
        <dbReference type="ARBA" id="ARBA00073527"/>
    </source>
</evidence>
<name>A0A3Q1ID37_ANATE</name>
<evidence type="ECO:0000256" key="9">
    <source>
        <dbReference type="ARBA" id="ARBA00023170"/>
    </source>
</evidence>
<evidence type="ECO:0000256" key="11">
    <source>
        <dbReference type="ARBA" id="ARBA00023274"/>
    </source>
</evidence>
<dbReference type="Pfam" id="PF07304">
    <property type="entry name" value="SRA1"/>
    <property type="match status" value="1"/>
</dbReference>
<dbReference type="PANTHER" id="PTHR18834:SF2">
    <property type="entry name" value="STEROID RECEPTOR RNA ACTIVATOR 1"/>
    <property type="match status" value="1"/>
</dbReference>
<evidence type="ECO:0000256" key="16">
    <source>
        <dbReference type="ARBA" id="ARBA00081120"/>
    </source>
</evidence>
<reference evidence="19" key="3">
    <citation type="submission" date="2025-09" db="UniProtKB">
        <authorList>
            <consortium name="Ensembl"/>
        </authorList>
    </citation>
    <scope>IDENTIFICATION</scope>
</reference>
<gene>
    <name evidence="19" type="primary">SRA1</name>
</gene>
<protein>
    <recommendedName>
        <fullName evidence="15">Steroid receptor RNA activator 1</fullName>
    </recommendedName>
    <alternativeName>
        <fullName evidence="16">Steroid receptor RNA activator protein</fullName>
    </alternativeName>
</protein>
<dbReference type="OrthoDB" id="5982138at2759"/>
<dbReference type="AlphaFoldDB" id="A0A3Q1ID37"/>
<dbReference type="InParanoid" id="A0A3Q1ID37"/>
<keyword evidence="8" id="KW-0804">Transcription</keyword>
<dbReference type="OMA" id="VPGIQHD"/>
<feature type="compositionally biased region" description="Pro residues" evidence="17">
    <location>
        <begin position="49"/>
        <end position="88"/>
    </location>
</feature>
<feature type="domain" description="SRA1/Sec31" evidence="18">
    <location>
        <begin position="60"/>
        <end position="215"/>
    </location>
</feature>
<dbReference type="Ensembl" id="ENSATET00000019814.3">
    <property type="protein sequence ID" value="ENSATEP00000019487.1"/>
    <property type="gene ID" value="ENSATEG00000013578.3"/>
</dbReference>
<dbReference type="STRING" id="64144.ENSATEP00000019487"/>
<dbReference type="GO" id="GO:0006915">
    <property type="term" value="P:apoptotic process"/>
    <property type="evidence" value="ECO:0007669"/>
    <property type="project" value="UniProtKB-KW"/>
</dbReference>
<dbReference type="GO" id="GO:0005634">
    <property type="term" value="C:nucleus"/>
    <property type="evidence" value="ECO:0007669"/>
    <property type="project" value="UniProtKB-SubCell"/>
</dbReference>
<keyword evidence="4" id="KW-0597">Phosphoprotein</keyword>
<evidence type="ECO:0000313" key="19">
    <source>
        <dbReference type="Ensembl" id="ENSATEP00000019487.1"/>
    </source>
</evidence>
<dbReference type="InterPro" id="IPR040243">
    <property type="entry name" value="Steroid_recept_RNA_1"/>
</dbReference>
<organism evidence="19 20">
    <name type="scientific">Anabas testudineus</name>
    <name type="common">Climbing perch</name>
    <name type="synonym">Anthias testudineus</name>
    <dbReference type="NCBI Taxonomy" id="64144"/>
    <lineage>
        <taxon>Eukaryota</taxon>
        <taxon>Metazoa</taxon>
        <taxon>Chordata</taxon>
        <taxon>Craniata</taxon>
        <taxon>Vertebrata</taxon>
        <taxon>Euteleostomi</taxon>
        <taxon>Actinopterygii</taxon>
        <taxon>Neopterygii</taxon>
        <taxon>Teleostei</taxon>
        <taxon>Neoteleostei</taxon>
        <taxon>Acanthomorphata</taxon>
        <taxon>Anabantaria</taxon>
        <taxon>Anabantiformes</taxon>
        <taxon>Anabantoidei</taxon>
        <taxon>Anabantidae</taxon>
        <taxon>Anabas</taxon>
    </lineage>
</organism>
<evidence type="ECO:0000313" key="20">
    <source>
        <dbReference type="Proteomes" id="UP000265040"/>
    </source>
</evidence>
<keyword evidence="7" id="KW-0010">Activator</keyword>
<feature type="region of interest" description="Disordered" evidence="17">
    <location>
        <begin position="1"/>
        <end position="109"/>
    </location>
</feature>
<evidence type="ECO:0000256" key="2">
    <source>
        <dbReference type="ARBA" id="ARBA00004496"/>
    </source>
</evidence>
<dbReference type="Proteomes" id="UP000265040">
    <property type="component" value="Chromosome 10"/>
</dbReference>
<sequence length="228" mass="24911">MEDKYIKPGNQERGWNDPPQFSYGLQMARGQQRNPLNKRAVPPSSGAGAPPPIPPSSNPVAPPPCGIAPPPPPTGRPPPGCMTPPPSKGPMGSQSEDDSSRSESEPEVEGVVLVLGQALAACRQTVKDQVCNDVAKRLRLLEDSWRSGKLSLPVQKRMDTLARELQAGHWDSADDIHRSLMVDHVTEVSQWMVGIKRLIAETRKLSPELLVHLQNPAEPVQDSVEHWD</sequence>
<dbReference type="RefSeq" id="XP_026212844.1">
    <property type="nucleotide sequence ID" value="XM_026357059.1"/>
</dbReference>
<evidence type="ECO:0000256" key="6">
    <source>
        <dbReference type="ARBA" id="ARBA00023015"/>
    </source>
</evidence>
<evidence type="ECO:0000256" key="3">
    <source>
        <dbReference type="ARBA" id="ARBA00022490"/>
    </source>
</evidence>
<dbReference type="GO" id="GO:0005737">
    <property type="term" value="C:cytoplasm"/>
    <property type="evidence" value="ECO:0007669"/>
    <property type="project" value="UniProtKB-SubCell"/>
</dbReference>
<dbReference type="Gene3D" id="1.20.940.10">
    <property type="entry name" value="Functional domain of the splicing factor Prp18"/>
    <property type="match status" value="1"/>
</dbReference>
<evidence type="ECO:0000256" key="10">
    <source>
        <dbReference type="ARBA" id="ARBA00023242"/>
    </source>
</evidence>
<dbReference type="PANTHER" id="PTHR18834">
    <property type="entry name" value="STEROID RECEPTOR RNA ACTIVATOR 1"/>
    <property type="match status" value="1"/>
</dbReference>
<accession>A0A3Q1ID37</accession>
<comment type="subunit">
    <text evidence="14">SRA1 RNA exists in a ribonucleoprotein complex containing NCOA1. The RNA also forms a complex with PUS1 and RARG in the nucleus. Interacts with AR.</text>
</comment>
<proteinExistence type="inferred from homology"/>
<keyword evidence="3" id="KW-0963">Cytoplasm</keyword>
<keyword evidence="6" id="KW-0805">Transcription regulation</keyword>
<dbReference type="GeneTree" id="ENSGT00390000001803"/>
<evidence type="ECO:0000256" key="1">
    <source>
        <dbReference type="ARBA" id="ARBA00004123"/>
    </source>
</evidence>
<reference evidence="19" key="2">
    <citation type="submission" date="2025-08" db="UniProtKB">
        <authorList>
            <consortium name="Ensembl"/>
        </authorList>
    </citation>
    <scope>IDENTIFICATION</scope>
</reference>
<evidence type="ECO:0000256" key="17">
    <source>
        <dbReference type="SAM" id="MobiDB-lite"/>
    </source>
</evidence>
<keyword evidence="20" id="KW-1185">Reference proteome</keyword>
<evidence type="ECO:0000256" key="8">
    <source>
        <dbReference type="ARBA" id="ARBA00023163"/>
    </source>
</evidence>
<comment type="function">
    <text evidence="12">Functional RNA which acts as a transcriptional coactivator that selectively enhances steroid receptor-mediated transactivation ligand-independently through a mechanism involving the modulating N-terminal domain (AF-1) of steroid receptors. Also mediates transcriptional coactivation of steroid receptors ligand-dependently through the steroid-binding domain (AF-2). Enhances cellular proliferation and differentiation and promotes apoptosis in vivo. May play a role in tumorigenesis.</text>
</comment>
<evidence type="ECO:0000256" key="5">
    <source>
        <dbReference type="ARBA" id="ARBA00022703"/>
    </source>
</evidence>
<dbReference type="GO" id="GO:0006357">
    <property type="term" value="P:regulation of transcription by RNA polymerase II"/>
    <property type="evidence" value="ECO:0007669"/>
    <property type="project" value="InterPro"/>
</dbReference>
<keyword evidence="9" id="KW-0675">Receptor</keyword>
<reference evidence="19" key="1">
    <citation type="submission" date="2021-04" db="EMBL/GenBank/DDBJ databases">
        <authorList>
            <consortium name="Wellcome Sanger Institute Data Sharing"/>
        </authorList>
    </citation>
    <scope>NUCLEOTIDE SEQUENCE [LARGE SCALE GENOMIC DNA]</scope>
</reference>
<dbReference type="FunFam" id="1.20.940.10:FF:000006">
    <property type="entry name" value="steroid receptor RNA activator 1"/>
    <property type="match status" value="1"/>
</dbReference>
<comment type="similarity">
    <text evidence="13">Belongs to the SRA1 family.</text>
</comment>
<keyword evidence="11" id="KW-0687">Ribonucleoprotein</keyword>
<evidence type="ECO:0000256" key="12">
    <source>
        <dbReference type="ARBA" id="ARBA00059202"/>
    </source>
</evidence>
<dbReference type="GO" id="GO:0003713">
    <property type="term" value="F:transcription coactivator activity"/>
    <property type="evidence" value="ECO:0007669"/>
    <property type="project" value="InterPro"/>
</dbReference>